<evidence type="ECO:0000313" key="2">
    <source>
        <dbReference type="Proteomes" id="UP000324222"/>
    </source>
</evidence>
<proteinExistence type="predicted"/>
<keyword evidence="2" id="KW-1185">Reference proteome</keyword>
<reference evidence="1 2" key="1">
    <citation type="submission" date="2019-05" db="EMBL/GenBank/DDBJ databases">
        <title>Another draft genome of Portunus trituberculatus and its Hox gene families provides insights of decapod evolution.</title>
        <authorList>
            <person name="Jeong J.-H."/>
            <person name="Song I."/>
            <person name="Kim S."/>
            <person name="Choi T."/>
            <person name="Kim D."/>
            <person name="Ryu S."/>
            <person name="Kim W."/>
        </authorList>
    </citation>
    <scope>NUCLEOTIDE SEQUENCE [LARGE SCALE GENOMIC DNA]</scope>
    <source>
        <tissue evidence="1">Muscle</tissue>
    </source>
</reference>
<comment type="caution">
    <text evidence="1">The sequence shown here is derived from an EMBL/GenBank/DDBJ whole genome shotgun (WGS) entry which is preliminary data.</text>
</comment>
<protein>
    <recommendedName>
        <fullName evidence="3">Reverse transcriptase domain-containing protein</fullName>
    </recommendedName>
</protein>
<dbReference type="Proteomes" id="UP000324222">
    <property type="component" value="Unassembled WGS sequence"/>
</dbReference>
<name>A0A5B7FQG9_PORTR</name>
<gene>
    <name evidence="1" type="ORF">E2C01_041336</name>
</gene>
<dbReference type="AlphaFoldDB" id="A0A5B7FQG9"/>
<organism evidence="1 2">
    <name type="scientific">Portunus trituberculatus</name>
    <name type="common">Swimming crab</name>
    <name type="synonym">Neptunus trituberculatus</name>
    <dbReference type="NCBI Taxonomy" id="210409"/>
    <lineage>
        <taxon>Eukaryota</taxon>
        <taxon>Metazoa</taxon>
        <taxon>Ecdysozoa</taxon>
        <taxon>Arthropoda</taxon>
        <taxon>Crustacea</taxon>
        <taxon>Multicrustacea</taxon>
        <taxon>Malacostraca</taxon>
        <taxon>Eumalacostraca</taxon>
        <taxon>Eucarida</taxon>
        <taxon>Decapoda</taxon>
        <taxon>Pleocyemata</taxon>
        <taxon>Brachyura</taxon>
        <taxon>Eubrachyura</taxon>
        <taxon>Portunoidea</taxon>
        <taxon>Portunidae</taxon>
        <taxon>Portuninae</taxon>
        <taxon>Portunus</taxon>
    </lineage>
</organism>
<evidence type="ECO:0008006" key="3">
    <source>
        <dbReference type="Google" id="ProtNLM"/>
    </source>
</evidence>
<evidence type="ECO:0000313" key="1">
    <source>
        <dbReference type="EMBL" id="MPC47587.1"/>
    </source>
</evidence>
<dbReference type="EMBL" id="VSRR010007817">
    <property type="protein sequence ID" value="MPC47587.1"/>
    <property type="molecule type" value="Genomic_DNA"/>
</dbReference>
<accession>A0A5B7FQG9</accession>
<sequence>MLTFMRDSVAAFVDLKSAFDIADRDITLDQLVDFGIKGNILQWEQLSPCGGGIVDKVVSVGLGKRPRVGLSHNATADHLAKLPPATTVRSSDHHPVRRQKDAERPLSVTIHHYDSVCLEKYTYRRRGLLVRRHNLVSACLRLGYRLPWQISGVELSPYT</sequence>